<feature type="non-terminal residue" evidence="1">
    <location>
        <position position="1"/>
    </location>
</feature>
<reference evidence="1" key="1">
    <citation type="submission" date="2018-07" db="EMBL/GenBank/DDBJ databases">
        <authorList>
            <consortium name="PulseNet: The National Subtyping Network for Foodborne Disease Surveillance"/>
            <person name="Tarr C.L."/>
            <person name="Trees E."/>
            <person name="Katz L.S."/>
            <person name="Carleton-Romer H.A."/>
            <person name="Stroika S."/>
            <person name="Kucerova Z."/>
            <person name="Roache K.F."/>
            <person name="Sabol A.L."/>
            <person name="Besser J."/>
            <person name="Gerner-Smidt P."/>
        </authorList>
    </citation>
    <scope>NUCLEOTIDE SEQUENCE</scope>
    <source>
        <strain evidence="1">PNUSAS023451</strain>
    </source>
</reference>
<comment type="caution">
    <text evidence="1">The sequence shown here is derived from an EMBL/GenBank/DDBJ whole genome shotgun (WGS) entry which is preliminary data.</text>
</comment>
<dbReference type="EMBL" id="AAGZMS010000025">
    <property type="protein sequence ID" value="EBT6636277.1"/>
    <property type="molecule type" value="Genomic_DNA"/>
</dbReference>
<dbReference type="AlphaFoldDB" id="A0A5V2T448"/>
<organism evidence="1">
    <name type="scientific">Salmonella enterica</name>
    <name type="common">Salmonella choleraesuis</name>
    <dbReference type="NCBI Taxonomy" id="28901"/>
    <lineage>
        <taxon>Bacteria</taxon>
        <taxon>Pseudomonadati</taxon>
        <taxon>Pseudomonadota</taxon>
        <taxon>Gammaproteobacteria</taxon>
        <taxon>Enterobacterales</taxon>
        <taxon>Enterobacteriaceae</taxon>
        <taxon>Salmonella</taxon>
    </lineage>
</organism>
<accession>A0A5V2T448</accession>
<evidence type="ECO:0000313" key="1">
    <source>
        <dbReference type="EMBL" id="EBT6636277.1"/>
    </source>
</evidence>
<name>A0A5V2T448_SALER</name>
<gene>
    <name evidence="1" type="ORF">CO363_21820</name>
</gene>
<protein>
    <submittedName>
        <fullName evidence="1">Cytoplasmic protein</fullName>
    </submittedName>
</protein>
<sequence>STRTLNNILISSCIARDKDSFVKADKMIQGETERDTWPQGLNYRECQQSFQ</sequence>
<proteinExistence type="predicted"/>